<dbReference type="EMBL" id="CP104562">
    <property type="protein sequence ID" value="UXH78224.1"/>
    <property type="molecule type" value="Genomic_DNA"/>
</dbReference>
<evidence type="ECO:0000259" key="3">
    <source>
        <dbReference type="Pfam" id="PF10543"/>
    </source>
</evidence>
<feature type="region of interest" description="Disordered" evidence="2">
    <location>
        <begin position="173"/>
        <end position="205"/>
    </location>
</feature>
<keyword evidence="5" id="KW-1185">Reference proteome</keyword>
<organism evidence="4 5">
    <name type="scientific">Roseateles amylovorans</name>
    <dbReference type="NCBI Taxonomy" id="2978473"/>
    <lineage>
        <taxon>Bacteria</taxon>
        <taxon>Pseudomonadati</taxon>
        <taxon>Pseudomonadota</taxon>
        <taxon>Betaproteobacteria</taxon>
        <taxon>Burkholderiales</taxon>
        <taxon>Sphaerotilaceae</taxon>
        <taxon>Roseateles</taxon>
    </lineage>
</organism>
<accession>A0ABY6AYG7</accession>
<dbReference type="InterPro" id="IPR018873">
    <property type="entry name" value="KilA-N_DNA-bd_domain"/>
</dbReference>
<feature type="coiled-coil region" evidence="1">
    <location>
        <begin position="124"/>
        <end position="158"/>
    </location>
</feature>
<evidence type="ECO:0000256" key="1">
    <source>
        <dbReference type="SAM" id="Coils"/>
    </source>
</evidence>
<keyword evidence="1" id="KW-0175">Coiled coil</keyword>
<reference evidence="4" key="1">
    <citation type="submission" date="2022-10" db="EMBL/GenBank/DDBJ databases">
        <title>Characterization and whole genome sequencing of a new Roseateles species, isolated from fresh water.</title>
        <authorList>
            <person name="Guliayeva D.Y."/>
            <person name="Akhremchuk A.E."/>
            <person name="Sikolenko M.A."/>
            <person name="Valentovich L.N."/>
            <person name="Sidarenka A.V."/>
        </authorList>
    </citation>
    <scope>NUCLEOTIDE SEQUENCE</scope>
    <source>
        <strain evidence="4">BIM B-1768</strain>
    </source>
</reference>
<evidence type="ECO:0000313" key="4">
    <source>
        <dbReference type="EMBL" id="UXH78224.1"/>
    </source>
</evidence>
<gene>
    <name evidence="4" type="ORF">N4261_25290</name>
</gene>
<sequence length="205" mass="23438">MNRADFPAPEAITLRIATVRGQRVLLDADLAALYDVETKRFNEAVKRNMNKFPSDFMFQLSADEWQALRSQSATLDITFDGRGKHRKYLPYAFTEHGAIMAANLLSSARAVEVAVFVVRAFVQLREWAATHADLARRLEELEEKTEGLEQSHGQFRHNTRLQLKQVIETLRELMTPPDPPKRPIGFVTHDDKDKSQQDAQNTSSW</sequence>
<name>A0ABY6AYG7_9BURK</name>
<dbReference type="Proteomes" id="UP001064933">
    <property type="component" value="Chromosome"/>
</dbReference>
<dbReference type="Pfam" id="PF10543">
    <property type="entry name" value="ORF6N"/>
    <property type="match status" value="1"/>
</dbReference>
<feature type="domain" description="KilA-N DNA-binding" evidence="3">
    <location>
        <begin position="15"/>
        <end position="103"/>
    </location>
</feature>
<proteinExistence type="predicted"/>
<protein>
    <submittedName>
        <fullName evidence="4">ORF6N domain-containing protein</fullName>
    </submittedName>
</protein>
<evidence type="ECO:0000256" key="2">
    <source>
        <dbReference type="SAM" id="MobiDB-lite"/>
    </source>
</evidence>
<evidence type="ECO:0000313" key="5">
    <source>
        <dbReference type="Proteomes" id="UP001064933"/>
    </source>
</evidence>
<dbReference type="RefSeq" id="WP_261758003.1">
    <property type="nucleotide sequence ID" value="NZ_CP104562.2"/>
</dbReference>